<dbReference type="Proteomes" id="UP000281564">
    <property type="component" value="Unassembled WGS sequence"/>
</dbReference>
<keyword evidence="1" id="KW-0175">Coiled coil</keyword>
<protein>
    <recommendedName>
        <fullName evidence="4">MarR family transcriptional regulator</fullName>
    </recommendedName>
</protein>
<reference evidence="2 3" key="1">
    <citation type="submission" date="2018-06" db="EMBL/GenBank/DDBJ databases">
        <title>Halonotius sp. F13-13 a new haloarchaeeon isolated from a solar saltern from Isla Cristina, Huelva, Spain.</title>
        <authorList>
            <person name="Duran-Viseras A."/>
            <person name="Sanchez-Porro C."/>
            <person name="Ventosa A."/>
        </authorList>
    </citation>
    <scope>NUCLEOTIDE SEQUENCE [LARGE SCALE GENOMIC DNA]</scope>
    <source>
        <strain evidence="2 3">CECT 7525</strain>
    </source>
</reference>
<proteinExistence type="predicted"/>
<feature type="coiled-coil region" evidence="1">
    <location>
        <begin position="103"/>
        <end position="130"/>
    </location>
</feature>
<comment type="caution">
    <text evidence="2">The sequence shown here is derived from an EMBL/GenBank/DDBJ whole genome shotgun (WGS) entry which is preliminary data.</text>
</comment>
<name>A0A3A6QHQ7_9EURY</name>
<sequence length="138" mass="16333">MTEPELRDKEQIILQQVDSGNDDVQKITQATTLENHHVTYAFKKLEELDLLTVSKPDGTVERIIDGQKRVFQHPKQAELTEKGEHHLQQADTQELDEYENLSHHELVKQVHRLEQELAEVRESFQLFREQVKRELKER</sequence>
<dbReference type="OrthoDB" id="275432at2157"/>
<evidence type="ECO:0008006" key="4">
    <source>
        <dbReference type="Google" id="ProtNLM"/>
    </source>
</evidence>
<evidence type="ECO:0000256" key="1">
    <source>
        <dbReference type="SAM" id="Coils"/>
    </source>
</evidence>
<dbReference type="AlphaFoldDB" id="A0A3A6QHQ7"/>
<keyword evidence="3" id="KW-1185">Reference proteome</keyword>
<dbReference type="EMBL" id="QMDW01000001">
    <property type="protein sequence ID" value="RJX51907.1"/>
    <property type="molecule type" value="Genomic_DNA"/>
</dbReference>
<organism evidence="2 3">
    <name type="scientific">Halonotius pteroides</name>
    <dbReference type="NCBI Taxonomy" id="268735"/>
    <lineage>
        <taxon>Archaea</taxon>
        <taxon>Methanobacteriati</taxon>
        <taxon>Methanobacteriota</taxon>
        <taxon>Stenosarchaea group</taxon>
        <taxon>Halobacteria</taxon>
        <taxon>Halobacteriales</taxon>
        <taxon>Haloferacaceae</taxon>
        <taxon>Halonotius</taxon>
    </lineage>
</organism>
<evidence type="ECO:0000313" key="3">
    <source>
        <dbReference type="Proteomes" id="UP000281564"/>
    </source>
</evidence>
<evidence type="ECO:0000313" key="2">
    <source>
        <dbReference type="EMBL" id="RJX51907.1"/>
    </source>
</evidence>
<accession>A0A3A6QHQ7</accession>
<dbReference type="RefSeq" id="WP_120082669.1">
    <property type="nucleotide sequence ID" value="NZ_QMDW01000001.1"/>
</dbReference>
<gene>
    <name evidence="2" type="ORF">DP106_00935</name>
</gene>